<dbReference type="PANTHER" id="PTHR30600:SF4">
    <property type="entry name" value="CYTOCHROME C DOMAIN-CONTAINING PROTEIN"/>
    <property type="match status" value="1"/>
</dbReference>
<feature type="signal peptide" evidence="5">
    <location>
        <begin position="1"/>
        <end position="21"/>
    </location>
</feature>
<dbReference type="GO" id="GO:0004130">
    <property type="term" value="F:cytochrome-c peroxidase activity"/>
    <property type="evidence" value="ECO:0007669"/>
    <property type="project" value="TreeGrafter"/>
</dbReference>
<evidence type="ECO:0000313" key="8">
    <source>
        <dbReference type="Proteomes" id="UP000249396"/>
    </source>
</evidence>
<dbReference type="PROSITE" id="PS51007">
    <property type="entry name" value="CYTC"/>
    <property type="match status" value="1"/>
</dbReference>
<dbReference type="GO" id="GO:0009055">
    <property type="term" value="F:electron transfer activity"/>
    <property type="evidence" value="ECO:0007669"/>
    <property type="project" value="InterPro"/>
</dbReference>
<comment type="caution">
    <text evidence="7">The sequence shown here is derived from an EMBL/GenBank/DDBJ whole genome shotgun (WGS) entry which is preliminary data.</text>
</comment>
<keyword evidence="2 4" id="KW-0479">Metal-binding</keyword>
<sequence length="1250" mass="139926">MKSKNLLYWIAAVFTMLARTAAGTDVTATFYPTAPHYMICNKQEHHGNPTTCSFTNNKIVVSSDSWGGHASTFTLTGTNPPKVDISGDCQQSWNQGSPMNFNLSPVCLPKPIDTPPTANGELLVDEWFTDLPWHQKLSTKDSNLIDVPFVMPYAAINKAAVDTDYCNQSHARCMLRYGIVNVMTMHRTDTLYLPSDIPPSYNQDCSDGKCVQVKLDIQRIHSTDTNSYAADQAKNNTHDNIASLGFAITESTIFAPWRPWYMGHYCAVNYDLMVDSVCYEDYFTTQLVAATDLYAGETWLKEHPAVFYPQSPKDGNPPGTQQYGHWCVTGAYTCSMYLGKVQFNDNSAPQVDSCDKNCLSQVNTKTDDLDAQFKKSLSEFPDIGRYPWKEPSASDAAAIDPRDAYKTNPFIGYYGMTKYDENDNLRFVTITHPELNTENIPYDAPHSLFRATNYVLPKQCTQQNFADARLAKVKEGAPDQLGAAFLDAIKHLKDCSLNFEIHTNGFFEIWTHLYDGKIDDQAINEIKKMSHDALVTNQYGRTMFLYAGVPEQMIPASFATADLAANPTEPATWIPTHEKIYGSSLYTQYLPMVNPADQTQISKAYQDDFWHALFMSNHMNQTPDHFIRGIRGRTLWHNEYRSNLLYKAKEVPDASEPLKATRFDGQVLAHVDFPAGFQKENAYSPYHGNTCDSCHIRNGSGIPLMPNGNLSELQVGSRYMNPNYQLFPAPLDYTYTNKEKDPHDPTTRKQVVTPMKLVLFDLKSGADQCDATGHTAAQPPYRNKYMNFYGNSFHVTRLPQDTPAYQMQYTPVATSDRFYLVDKTTRQPVGSSKPYQPQRPEISSMVDTGNARCDDNMPIKPDAVLADAWPANCADVNGPALKKAIEDGEIGIMHLVGKRLGNSPLIEMIPDAKIKDNVSSQQKTLTYAGCYGKVAGTRTIIVGKDTSADYRSCSTPNDCYISRWGWIGDRASLEDQIANAAHVEMNITSKDGFKQIHPNPQAPTQLVRYSQTLCGPADLSCQQSAPNSDITEEEVRNMATYQRWIGIPNRSRYQIATSLVQQGEKQFRDLGCSSCHVIDKIPFVEKDNMLPDEERLALQKLQDKTGQVTDYPFVSYLGTDLLMHDMGYLSQVAKAPAGVSDFRNAEGVINSAYAGYIQKIRTPPLKGLRFNRFVTDSNHNTTKPIHDKKIAQNDIKPGCDFLLHDGRACDAIEAAFLHDGPAVKQLGMIDKLNHLNLDQLTALRAFLYSL</sequence>
<accession>A0A2W4RL72</accession>
<evidence type="ECO:0000313" key="7">
    <source>
        <dbReference type="EMBL" id="PZN80518.1"/>
    </source>
</evidence>
<dbReference type="GO" id="GO:0046872">
    <property type="term" value="F:metal ion binding"/>
    <property type="evidence" value="ECO:0007669"/>
    <property type="project" value="UniProtKB-KW"/>
</dbReference>
<gene>
    <name evidence="7" type="ORF">DM484_09845</name>
</gene>
<evidence type="ECO:0000256" key="2">
    <source>
        <dbReference type="ARBA" id="ARBA00022723"/>
    </source>
</evidence>
<dbReference type="GO" id="GO:0020037">
    <property type="term" value="F:heme binding"/>
    <property type="evidence" value="ECO:0007669"/>
    <property type="project" value="InterPro"/>
</dbReference>
<dbReference type="PANTHER" id="PTHR30600">
    <property type="entry name" value="CYTOCHROME C PEROXIDASE-RELATED"/>
    <property type="match status" value="1"/>
</dbReference>
<organism evidence="7 8">
    <name type="scientific">Candidatus Methylumidiphilus alinenensis</name>
    <dbReference type="NCBI Taxonomy" id="2202197"/>
    <lineage>
        <taxon>Bacteria</taxon>
        <taxon>Pseudomonadati</taxon>
        <taxon>Pseudomonadota</taxon>
        <taxon>Gammaproteobacteria</taxon>
        <taxon>Methylococcales</taxon>
        <taxon>Candidatus Methylumidiphilus</taxon>
    </lineage>
</organism>
<dbReference type="InterPro" id="IPR009056">
    <property type="entry name" value="Cyt_c-like_dom"/>
</dbReference>
<evidence type="ECO:0000256" key="4">
    <source>
        <dbReference type="PROSITE-ProRule" id="PRU00433"/>
    </source>
</evidence>
<feature type="chain" id="PRO_5015905324" description="Cytochrome c domain-containing protein" evidence="5">
    <location>
        <begin position="22"/>
        <end position="1250"/>
    </location>
</feature>
<reference evidence="7 8" key="1">
    <citation type="journal article" date="2018" name="Aquat. Microb. Ecol.">
        <title>Gammaproteobacterial methanotrophs dominate.</title>
        <authorList>
            <person name="Rissanen A.J."/>
            <person name="Saarenheimo J."/>
            <person name="Tiirola M."/>
            <person name="Peura S."/>
            <person name="Aalto S.L."/>
            <person name="Karvinen A."/>
            <person name="Nykanen H."/>
        </authorList>
    </citation>
    <scope>NUCLEOTIDE SEQUENCE [LARGE SCALE GENOMIC DNA]</scope>
    <source>
        <strain evidence="7">AMbin10</strain>
    </source>
</reference>
<evidence type="ECO:0000256" key="3">
    <source>
        <dbReference type="ARBA" id="ARBA00023004"/>
    </source>
</evidence>
<feature type="domain" description="Cytochrome c" evidence="6">
    <location>
        <begin position="1058"/>
        <end position="1250"/>
    </location>
</feature>
<dbReference type="AlphaFoldDB" id="A0A2W4RL72"/>
<evidence type="ECO:0000259" key="6">
    <source>
        <dbReference type="PROSITE" id="PS51007"/>
    </source>
</evidence>
<proteinExistence type="predicted"/>
<dbReference type="Proteomes" id="UP000249396">
    <property type="component" value="Unassembled WGS sequence"/>
</dbReference>
<dbReference type="InterPro" id="IPR036909">
    <property type="entry name" value="Cyt_c-like_dom_sf"/>
</dbReference>
<keyword evidence="1 4" id="KW-0349">Heme</keyword>
<evidence type="ECO:0000256" key="5">
    <source>
        <dbReference type="SAM" id="SignalP"/>
    </source>
</evidence>
<protein>
    <recommendedName>
        <fullName evidence="6">Cytochrome c domain-containing protein</fullName>
    </recommendedName>
</protein>
<evidence type="ECO:0000256" key="1">
    <source>
        <dbReference type="ARBA" id="ARBA00022617"/>
    </source>
</evidence>
<dbReference type="SUPFAM" id="SSF46626">
    <property type="entry name" value="Cytochrome c"/>
    <property type="match status" value="1"/>
</dbReference>
<keyword evidence="5" id="KW-0732">Signal</keyword>
<name>A0A2W4RL72_9GAMM</name>
<keyword evidence="3 4" id="KW-0408">Iron</keyword>
<dbReference type="EMBL" id="QJPH01000283">
    <property type="protein sequence ID" value="PZN80518.1"/>
    <property type="molecule type" value="Genomic_DNA"/>
</dbReference>
<dbReference type="InterPro" id="IPR051395">
    <property type="entry name" value="Cytochrome_c_Peroxidase/MauG"/>
</dbReference>